<name>A0A6N6MXQ3_9HYPH</name>
<accession>A0A6N6MXQ3</accession>
<gene>
    <name evidence="1" type="ORF">F6X51_06965</name>
</gene>
<keyword evidence="2" id="KW-1185">Reference proteome</keyword>
<proteinExistence type="predicted"/>
<evidence type="ECO:0000313" key="1">
    <source>
        <dbReference type="EMBL" id="KAB1074854.1"/>
    </source>
</evidence>
<organism evidence="1 2">
    <name type="scientific">Methylobacterium planeticum</name>
    <dbReference type="NCBI Taxonomy" id="2615211"/>
    <lineage>
        <taxon>Bacteria</taxon>
        <taxon>Pseudomonadati</taxon>
        <taxon>Pseudomonadota</taxon>
        <taxon>Alphaproteobacteria</taxon>
        <taxon>Hyphomicrobiales</taxon>
        <taxon>Methylobacteriaceae</taxon>
        <taxon>Methylobacterium</taxon>
    </lineage>
</organism>
<comment type="caution">
    <text evidence="1">The sequence shown here is derived from an EMBL/GenBank/DDBJ whole genome shotgun (WGS) entry which is preliminary data.</text>
</comment>
<dbReference type="AlphaFoldDB" id="A0A6N6MXQ3"/>
<dbReference type="Proteomes" id="UP000441523">
    <property type="component" value="Unassembled WGS sequence"/>
</dbReference>
<dbReference type="RefSeq" id="WP_150962493.1">
    <property type="nucleotide sequence ID" value="NZ_VZZJ01000004.1"/>
</dbReference>
<dbReference type="EMBL" id="VZZJ01000004">
    <property type="protein sequence ID" value="KAB1074854.1"/>
    <property type="molecule type" value="Genomic_DNA"/>
</dbReference>
<sequence length="63" mass="6945">MPEPARIPLAFRARTDRSIALAQRAVATSRARIEASLEPLTRVDLRQRGCIQPPGAPRHTVTT</sequence>
<protein>
    <submittedName>
        <fullName evidence="1">Uncharacterized protein</fullName>
    </submittedName>
</protein>
<reference evidence="1 2" key="1">
    <citation type="submission" date="2019-09" db="EMBL/GenBank/DDBJ databases">
        <title>YIM 132548 draft genome.</title>
        <authorList>
            <person name="Jiang L."/>
        </authorList>
    </citation>
    <scope>NUCLEOTIDE SEQUENCE [LARGE SCALE GENOMIC DNA]</scope>
    <source>
        <strain evidence="1 2">YIM 132548</strain>
    </source>
</reference>
<evidence type="ECO:0000313" key="2">
    <source>
        <dbReference type="Proteomes" id="UP000441523"/>
    </source>
</evidence>